<feature type="transmembrane region" description="Helical" evidence="1">
    <location>
        <begin position="6"/>
        <end position="24"/>
    </location>
</feature>
<evidence type="ECO:0000313" key="2">
    <source>
        <dbReference type="EMBL" id="QWJ71586.1"/>
    </source>
</evidence>
<keyword evidence="1" id="KW-0472">Membrane</keyword>
<protein>
    <submittedName>
        <fullName evidence="3">Uncharacterized protein</fullName>
    </submittedName>
</protein>
<dbReference type="EMBL" id="UGXH01000003">
    <property type="protein sequence ID" value="SUG55735.1"/>
    <property type="molecule type" value="Genomic_DNA"/>
</dbReference>
<evidence type="ECO:0000313" key="3">
    <source>
        <dbReference type="EMBL" id="SUG55735.1"/>
    </source>
</evidence>
<accession>A0A379U1A3</accession>
<dbReference type="Proteomes" id="UP000254633">
    <property type="component" value="Unassembled WGS sequence"/>
</dbReference>
<reference evidence="3 4" key="1">
    <citation type="submission" date="2018-06" db="EMBL/GenBank/DDBJ databases">
        <authorList>
            <consortium name="Pathogen Informatics"/>
            <person name="Doyle S."/>
        </authorList>
    </citation>
    <scope>NUCLEOTIDE SEQUENCE [LARGE SCALE GENOMIC DNA]</scope>
    <source>
        <strain evidence="3 4">NCTC10060</strain>
    </source>
</reference>
<proteinExistence type="predicted"/>
<reference evidence="2" key="2">
    <citation type="submission" date="2018-07" db="EMBL/GenBank/DDBJ databases">
        <authorList>
            <consortium name="GenomeTrakr network: Whole genome sequencing for foodborne pathogen traceback"/>
        </authorList>
    </citation>
    <scope>NUCLEOTIDE SEQUENCE</scope>
    <source>
        <strain evidence="2">CFSAN030538</strain>
    </source>
</reference>
<evidence type="ECO:0000313" key="4">
    <source>
        <dbReference type="Proteomes" id="UP000254633"/>
    </source>
</evidence>
<gene>
    <name evidence="2" type="ORF">ABB53_011590</name>
    <name evidence="3" type="ORF">NCTC10060_02882</name>
</gene>
<dbReference type="EMBL" id="CP075144">
    <property type="protein sequence ID" value="QWJ71586.1"/>
    <property type="molecule type" value="Genomic_DNA"/>
</dbReference>
<organism evidence="3 4">
    <name type="scientific">Salmonella diarizonae</name>
    <dbReference type="NCBI Taxonomy" id="59204"/>
    <lineage>
        <taxon>Bacteria</taxon>
        <taxon>Pseudomonadati</taxon>
        <taxon>Pseudomonadota</taxon>
        <taxon>Gammaproteobacteria</taxon>
        <taxon>Enterobacterales</taxon>
        <taxon>Enterobacteriaceae</taxon>
        <taxon>Salmonella</taxon>
    </lineage>
</organism>
<evidence type="ECO:0000256" key="1">
    <source>
        <dbReference type="SAM" id="Phobius"/>
    </source>
</evidence>
<dbReference type="RefSeq" id="WP_154707915.1">
    <property type="nucleotide sequence ID" value="NZ_JAHQRT010000003.1"/>
</dbReference>
<dbReference type="AlphaFoldDB" id="A0A379U1A3"/>
<reference evidence="2" key="3">
    <citation type="submission" date="2021-05" db="EMBL/GenBank/DDBJ databases">
        <title>Whole genome PacBio Sequel sequence of Salmonella enterica subsp. enterica.</title>
        <authorList>
            <person name="Hoffmann M."/>
            <person name="Balkey M."/>
            <person name="Luo Y."/>
        </authorList>
    </citation>
    <scope>NUCLEOTIDE SEQUENCE</scope>
    <source>
        <strain evidence="2">CFSAN030538</strain>
    </source>
</reference>
<keyword evidence="1" id="KW-1133">Transmembrane helix</keyword>
<keyword evidence="1" id="KW-0812">Transmembrane</keyword>
<name>A0A379U1A3_SALDZ</name>
<sequence>MKWYIWLFLLTCFLGGLTMYYVGIDRLEQELIFIGGIRIDLVWPF</sequence>